<protein>
    <submittedName>
        <fullName evidence="2">Retrovirus-related Pol polyprotein from type-2 retrotransposable element R2DM</fullName>
    </submittedName>
</protein>
<dbReference type="Gene3D" id="3.60.10.10">
    <property type="entry name" value="Endonuclease/exonuclease/phosphatase"/>
    <property type="match status" value="1"/>
</dbReference>
<evidence type="ECO:0000313" key="2">
    <source>
        <dbReference type="EMBL" id="KAL0283960.1"/>
    </source>
</evidence>
<accession>A0AAW2IQN4</accession>
<evidence type="ECO:0000259" key="1">
    <source>
        <dbReference type="PROSITE" id="PS50878"/>
    </source>
</evidence>
<dbReference type="InterPro" id="IPR043502">
    <property type="entry name" value="DNA/RNA_pol_sf"/>
</dbReference>
<comment type="caution">
    <text evidence="2">The sequence shown here is derived from an EMBL/GenBank/DDBJ whole genome shotgun (WGS) entry which is preliminary data.</text>
</comment>
<proteinExistence type="predicted"/>
<sequence>MAMAEFRGFISDAALVHLPFSGCPYTWHNCSEGSRSLWRRLDRVLVNETWLVKWPSSSYFSAIPSTSDHSPLVLVGAEQRPVSGCFRFDNFLTKQAGFLDAVRGVWRHHIYGTKMYGVVCKLKALKTTFRACKKKTGELSTLVCRAKEFLDIAQCLFELYKEDILLELVQWCRVVYCKAAEMETSMLRQRAKVNWLKYGDQCSSTFFRKINARRASQRVYQITNMAGETLTDANQVAAEFIMFFQTLLGGERRARMLNCDFLQPHLKHTITMDEAADLVRPVTQAEIRTAFFDISEDSAPGPDGYTSGFFKAAWPEIGADLCAAVAEFFTSGQLLKQLNATLLVLIPKVQLPVRVSEFRPIACCNVVYKAIAKILVGRMQQVLHLLVDFSQNAFVPGRSIADNILLAQELLTGYNQLKLPKRCTIKVDIQKAYDSVQWDFMLECLKLFRFPSKFITWIAQCLTTVSFSISLNGSVHGFFAGARGLRQGDPMSPYLFVLVMELFHALLKFRIRTDGRFQHHWKCEDLNILNLGFADDVLLFCAGHVESEILEVLGFQEGSLPIKYLGVPLTASRLTIADCQPLLDKVSSRISGWSHLSLSFAGRVQVIKSVLSALHMYWGSVFILPKAVIKVLERRMTDFLWKGPSGAGYTKVAWVQCCKPKEEGGLGIRSVQYINQALILKQIWRILQNPVLFGWHGCSAIDSEIRRFGLFLLHRRLGFGGKCLNCVPGLKKALNIG</sequence>
<dbReference type="InterPro" id="IPR000477">
    <property type="entry name" value="RT_dom"/>
</dbReference>
<dbReference type="CDD" id="cd01650">
    <property type="entry name" value="RT_nLTR_like"/>
    <property type="match status" value="1"/>
</dbReference>
<dbReference type="PROSITE" id="PS50878">
    <property type="entry name" value="RT_POL"/>
    <property type="match status" value="1"/>
</dbReference>
<dbReference type="AlphaFoldDB" id="A0AAW2IQN4"/>
<reference evidence="2" key="2">
    <citation type="journal article" date="2024" name="Plant">
        <title>Genomic evolution and insights into agronomic trait innovations of Sesamum species.</title>
        <authorList>
            <person name="Miao H."/>
            <person name="Wang L."/>
            <person name="Qu L."/>
            <person name="Liu H."/>
            <person name="Sun Y."/>
            <person name="Le M."/>
            <person name="Wang Q."/>
            <person name="Wei S."/>
            <person name="Zheng Y."/>
            <person name="Lin W."/>
            <person name="Duan Y."/>
            <person name="Cao H."/>
            <person name="Xiong S."/>
            <person name="Wang X."/>
            <person name="Wei L."/>
            <person name="Li C."/>
            <person name="Ma Q."/>
            <person name="Ju M."/>
            <person name="Zhao R."/>
            <person name="Li G."/>
            <person name="Mu C."/>
            <person name="Tian Q."/>
            <person name="Mei H."/>
            <person name="Zhang T."/>
            <person name="Gao T."/>
            <person name="Zhang H."/>
        </authorList>
    </citation>
    <scope>NUCLEOTIDE SEQUENCE</scope>
    <source>
        <strain evidence="2">G02</strain>
    </source>
</reference>
<name>A0AAW2IQN4_SESRA</name>
<dbReference type="Pfam" id="PF00078">
    <property type="entry name" value="RVT_1"/>
    <property type="match status" value="1"/>
</dbReference>
<dbReference type="InterPro" id="IPR036691">
    <property type="entry name" value="Endo/exonu/phosph_ase_sf"/>
</dbReference>
<dbReference type="PANTHER" id="PTHR33116">
    <property type="entry name" value="REVERSE TRANSCRIPTASE ZINC-BINDING DOMAIN-CONTAINING PROTEIN-RELATED-RELATED"/>
    <property type="match status" value="1"/>
</dbReference>
<dbReference type="EMBL" id="JACGWJ010001202">
    <property type="protein sequence ID" value="KAL0283960.1"/>
    <property type="molecule type" value="Genomic_DNA"/>
</dbReference>
<dbReference type="SUPFAM" id="SSF56672">
    <property type="entry name" value="DNA/RNA polymerases"/>
    <property type="match status" value="1"/>
</dbReference>
<reference evidence="2" key="1">
    <citation type="submission" date="2020-06" db="EMBL/GenBank/DDBJ databases">
        <authorList>
            <person name="Li T."/>
            <person name="Hu X."/>
            <person name="Zhang T."/>
            <person name="Song X."/>
            <person name="Zhang H."/>
            <person name="Dai N."/>
            <person name="Sheng W."/>
            <person name="Hou X."/>
            <person name="Wei L."/>
        </authorList>
    </citation>
    <scope>NUCLEOTIDE SEQUENCE</scope>
    <source>
        <strain evidence="2">G02</strain>
        <tissue evidence="2">Leaf</tissue>
    </source>
</reference>
<dbReference type="SUPFAM" id="SSF56219">
    <property type="entry name" value="DNase I-like"/>
    <property type="match status" value="1"/>
</dbReference>
<dbReference type="PANTHER" id="PTHR33116:SF78">
    <property type="entry name" value="OS12G0587133 PROTEIN"/>
    <property type="match status" value="1"/>
</dbReference>
<gene>
    <name evidence="2" type="ORF">Sradi_7212200</name>
</gene>
<feature type="domain" description="Reverse transcriptase" evidence="1">
    <location>
        <begin position="327"/>
        <end position="598"/>
    </location>
</feature>
<organism evidence="2">
    <name type="scientific">Sesamum radiatum</name>
    <name type="common">Black benniseed</name>
    <dbReference type="NCBI Taxonomy" id="300843"/>
    <lineage>
        <taxon>Eukaryota</taxon>
        <taxon>Viridiplantae</taxon>
        <taxon>Streptophyta</taxon>
        <taxon>Embryophyta</taxon>
        <taxon>Tracheophyta</taxon>
        <taxon>Spermatophyta</taxon>
        <taxon>Magnoliopsida</taxon>
        <taxon>eudicotyledons</taxon>
        <taxon>Gunneridae</taxon>
        <taxon>Pentapetalae</taxon>
        <taxon>asterids</taxon>
        <taxon>lamiids</taxon>
        <taxon>Lamiales</taxon>
        <taxon>Pedaliaceae</taxon>
        <taxon>Sesamum</taxon>
    </lineage>
</organism>